<gene>
    <name evidence="1" type="ORF">CHRY9393_02248</name>
</gene>
<evidence type="ECO:0000313" key="1">
    <source>
        <dbReference type="EMBL" id="CAA7389952.1"/>
    </source>
</evidence>
<organism evidence="1 2">
    <name type="scientific">Chryseobacterium fistulae</name>
    <dbReference type="NCBI Taxonomy" id="2675058"/>
    <lineage>
        <taxon>Bacteria</taxon>
        <taxon>Pseudomonadati</taxon>
        <taxon>Bacteroidota</taxon>
        <taxon>Flavobacteriia</taxon>
        <taxon>Flavobacteriales</taxon>
        <taxon>Weeksellaceae</taxon>
        <taxon>Chryseobacterium group</taxon>
        <taxon>Chryseobacterium</taxon>
    </lineage>
</organism>
<accession>A0A6N4XT92</accession>
<sequence length="200" mass="23833">MKIFILIILIIISCSNNEQKKVSYNTFNKEMESYESKDFDINNIENNFIENTHNSIDNLIKINKSIIIPYEIMSNIFLYPVNETIYEKSYLKSKYYAGYKIKISNNIWILCYLHHFDLHSEEVIWTIYDSKNKQIKSNLVIASWNENTEKRVNNFDGKNISITTIYQRNFQNGMEGDNSNPIEVLENFEIDKDYKFMKIK</sequence>
<evidence type="ECO:0000313" key="2">
    <source>
        <dbReference type="Proteomes" id="UP000445309"/>
    </source>
</evidence>
<keyword evidence="2" id="KW-1185">Reference proteome</keyword>
<dbReference type="Proteomes" id="UP000445309">
    <property type="component" value="Unassembled WGS sequence"/>
</dbReference>
<protein>
    <submittedName>
        <fullName evidence="1">Uncharacterized protein</fullName>
    </submittedName>
</protein>
<dbReference type="AlphaFoldDB" id="A0A6N4XT92"/>
<name>A0A6N4XT92_9FLAO</name>
<proteinExistence type="predicted"/>
<reference evidence="1 2" key="1">
    <citation type="submission" date="2020-01" db="EMBL/GenBank/DDBJ databases">
        <authorList>
            <person name="Rodrigo-Torres L."/>
            <person name="Arahal R. D."/>
            <person name="Lucena T."/>
        </authorList>
    </citation>
    <scope>NUCLEOTIDE SEQUENCE [LARGE SCALE GENOMIC DNA]</scope>
    <source>
        <strain evidence="1 2">CECT 9393</strain>
    </source>
</reference>
<dbReference type="EMBL" id="CACVBY010000052">
    <property type="protein sequence ID" value="CAA7389952.1"/>
    <property type="molecule type" value="Genomic_DNA"/>
</dbReference>